<keyword evidence="4" id="KW-1185">Reference proteome</keyword>
<feature type="compositionally biased region" description="Pro residues" evidence="1">
    <location>
        <begin position="30"/>
        <end position="48"/>
    </location>
</feature>
<feature type="transmembrane region" description="Helical" evidence="2">
    <location>
        <begin position="76"/>
        <end position="94"/>
    </location>
</feature>
<accession>A0ABQ2B617</accession>
<feature type="transmembrane region" description="Helical" evidence="2">
    <location>
        <begin position="191"/>
        <end position="208"/>
    </location>
</feature>
<keyword evidence="2" id="KW-0472">Membrane</keyword>
<organism evidence="3 4">
    <name type="scientific">Isoptericola cucumis</name>
    <dbReference type="NCBI Taxonomy" id="1776856"/>
    <lineage>
        <taxon>Bacteria</taxon>
        <taxon>Bacillati</taxon>
        <taxon>Actinomycetota</taxon>
        <taxon>Actinomycetes</taxon>
        <taxon>Micrococcales</taxon>
        <taxon>Promicromonosporaceae</taxon>
        <taxon>Isoptericola</taxon>
    </lineage>
</organism>
<dbReference type="EMBL" id="BMDG01000003">
    <property type="protein sequence ID" value="GGI06479.1"/>
    <property type="molecule type" value="Genomic_DNA"/>
</dbReference>
<gene>
    <name evidence="3" type="ORF">GCM10007368_11370</name>
</gene>
<feature type="region of interest" description="Disordered" evidence="1">
    <location>
        <begin position="1"/>
        <end position="54"/>
    </location>
</feature>
<evidence type="ECO:0000256" key="2">
    <source>
        <dbReference type="SAM" id="Phobius"/>
    </source>
</evidence>
<keyword evidence="2" id="KW-1133">Transmembrane helix</keyword>
<keyword evidence="2" id="KW-0812">Transmembrane</keyword>
<feature type="transmembrane region" description="Helical" evidence="2">
    <location>
        <begin position="160"/>
        <end position="185"/>
    </location>
</feature>
<dbReference type="RefSeq" id="WP_188522683.1">
    <property type="nucleotide sequence ID" value="NZ_BMDG01000003.1"/>
</dbReference>
<evidence type="ECO:0000256" key="1">
    <source>
        <dbReference type="SAM" id="MobiDB-lite"/>
    </source>
</evidence>
<evidence type="ECO:0008006" key="5">
    <source>
        <dbReference type="Google" id="ProtNLM"/>
    </source>
</evidence>
<evidence type="ECO:0000313" key="3">
    <source>
        <dbReference type="EMBL" id="GGI06479.1"/>
    </source>
</evidence>
<feature type="transmembrane region" description="Helical" evidence="2">
    <location>
        <begin position="229"/>
        <end position="262"/>
    </location>
</feature>
<reference evidence="4" key="1">
    <citation type="journal article" date="2019" name="Int. J. Syst. Evol. Microbiol.">
        <title>The Global Catalogue of Microorganisms (GCM) 10K type strain sequencing project: providing services to taxonomists for standard genome sequencing and annotation.</title>
        <authorList>
            <consortium name="The Broad Institute Genomics Platform"/>
            <consortium name="The Broad Institute Genome Sequencing Center for Infectious Disease"/>
            <person name="Wu L."/>
            <person name="Ma J."/>
        </authorList>
    </citation>
    <scope>NUCLEOTIDE SEQUENCE [LARGE SCALE GENOMIC DNA]</scope>
    <source>
        <strain evidence="4">CCM 8653</strain>
    </source>
</reference>
<proteinExistence type="predicted"/>
<comment type="caution">
    <text evidence="3">The sequence shown here is derived from an EMBL/GenBank/DDBJ whole genome shotgun (WGS) entry which is preliminary data.</text>
</comment>
<sequence length="281" mass="29256">MSESAGGPPEQEPGPRQPPAYGQYSSGGEPQPPQGGYGPPPAGPPDPYRPGGDRPVSVGEAFSWAWSSFGRSAGPWLGAMLIVLMIGGAASVLLTPDLRMVIENYDDPNLATDLLQSTATVTDVLLAAVLAVVNIVLGALLAHGALAATHRGRAQFADFFAVRHLGAVLLLGVINGLLTFVLAFVPLLGSVLRLVIGFFLAAALFFVVDKGQDAVTAIRSSARLVSRHAGIVLLTIVLCLVTVFVGFLLCFVGAFVAVPVAMLTGAFVYRRLTGEQPVTPT</sequence>
<name>A0ABQ2B617_9MICO</name>
<protein>
    <recommendedName>
        <fullName evidence="5">Integral membrane protein</fullName>
    </recommendedName>
</protein>
<dbReference type="Proteomes" id="UP000632535">
    <property type="component" value="Unassembled WGS sequence"/>
</dbReference>
<evidence type="ECO:0000313" key="4">
    <source>
        <dbReference type="Proteomes" id="UP000632535"/>
    </source>
</evidence>
<feature type="transmembrane region" description="Helical" evidence="2">
    <location>
        <begin position="124"/>
        <end position="148"/>
    </location>
</feature>